<organism evidence="1 2">
    <name type="scientific">Colletotrichum kahawae</name>
    <name type="common">Coffee berry disease fungus</name>
    <dbReference type="NCBI Taxonomy" id="34407"/>
    <lineage>
        <taxon>Eukaryota</taxon>
        <taxon>Fungi</taxon>
        <taxon>Dikarya</taxon>
        <taxon>Ascomycota</taxon>
        <taxon>Pezizomycotina</taxon>
        <taxon>Sordariomycetes</taxon>
        <taxon>Hypocreomycetidae</taxon>
        <taxon>Glomerellales</taxon>
        <taxon>Glomerellaceae</taxon>
        <taxon>Colletotrichum</taxon>
        <taxon>Colletotrichum gloeosporioides species complex</taxon>
    </lineage>
</organism>
<comment type="caution">
    <text evidence="1">The sequence shown here is derived from an EMBL/GenBank/DDBJ whole genome shotgun (WGS) entry which is preliminary data.</text>
</comment>
<evidence type="ECO:0000313" key="2">
    <source>
        <dbReference type="Proteomes" id="UP001281614"/>
    </source>
</evidence>
<dbReference type="EMBL" id="VYYT01000674">
    <property type="protein sequence ID" value="KAK2730370.1"/>
    <property type="molecule type" value="Genomic_DNA"/>
</dbReference>
<name>A0AAD9XZC0_COLKA</name>
<evidence type="ECO:0000313" key="1">
    <source>
        <dbReference type="EMBL" id="KAK2730370.1"/>
    </source>
</evidence>
<accession>A0AAD9XZC0</accession>
<sequence>MFYQGLKDEVKDEIIKVDQPEDFLQYAELAIKIDNQLFERQKE</sequence>
<protein>
    <submittedName>
        <fullName evidence="1">Gag protein</fullName>
    </submittedName>
</protein>
<proteinExistence type="predicted"/>
<gene>
    <name evidence="1" type="ORF">CKAH01_19107</name>
</gene>
<reference evidence="1" key="1">
    <citation type="submission" date="2023-02" db="EMBL/GenBank/DDBJ databases">
        <title>Colletotrichum kahawae CIFC_Que2 genome sequencing and assembly.</title>
        <authorList>
            <person name="Baroncelli R."/>
        </authorList>
    </citation>
    <scope>NUCLEOTIDE SEQUENCE</scope>
    <source>
        <strain evidence="1">CIFC_Que2</strain>
    </source>
</reference>
<dbReference type="Proteomes" id="UP001281614">
    <property type="component" value="Unassembled WGS sequence"/>
</dbReference>
<keyword evidence="2" id="KW-1185">Reference proteome</keyword>
<dbReference type="AlphaFoldDB" id="A0AAD9XZC0"/>